<sequence>MSFVVTTPEILTAAAGNLAGIGSTLAEATAAAAGPTTEIAAAAADEVSIAISQLFGTYAQEFQAVSAQAATFHDEFLRLLNGGAAAYLSTEIASAEQNLVNVTGGASGLTTGGAASLLSERIGSGAQAVSQAMAGAPGLQELQTALRSGLWTPGAAAAAAPGGAYQQLFVNTVTNLEALGSAWAAHPFPFLSQFIANQQGYWQQIATALARAIENFPAELANVPAAVQAAIEQLLAFPAAYYLQQFIATQIGFAQTFATTLNHGITSLVGGLPAFGSELQVAFQAALAGDYDTAVADLGKAYANLLVTGVDTGNVTISVVGTSVNATAKPVLLGPLGDLFTIMNLPGQEAQYLTNLMPPSIPRQMSQNFTNVLNTLTLPSISAVLSIPVLNPTAGTLSAFFGLPLVLTYAAAGAPYSTLYALANSAETFQQALVAGNFVGALGALNDAPAFALDGFLNARNVLNLPIQVPTGFQAPLPPNITITLHLPFDGILVPPHPVTATVDPHLPGVTPFDVTVFGTPFSGMVPLLVNYIPQQLAKAITPAA</sequence>
<keyword evidence="3" id="KW-1185">Reference proteome</keyword>
<dbReference type="InterPro" id="IPR038332">
    <property type="entry name" value="PPE_sf"/>
</dbReference>
<dbReference type="SUPFAM" id="SSF140459">
    <property type="entry name" value="PE/PPE dimer-like"/>
    <property type="match status" value="1"/>
</dbReference>
<feature type="domain" description="PE" evidence="1">
    <location>
        <begin position="4"/>
        <end position="93"/>
    </location>
</feature>
<organism evidence="2 3">
    <name type="scientific">Mycobacterium simulans</name>
    <dbReference type="NCBI Taxonomy" id="627089"/>
    <lineage>
        <taxon>Bacteria</taxon>
        <taxon>Bacillati</taxon>
        <taxon>Actinomycetota</taxon>
        <taxon>Actinomycetes</taxon>
        <taxon>Mycobacteriales</taxon>
        <taxon>Mycobacteriaceae</taxon>
        <taxon>Mycobacterium</taxon>
    </lineage>
</organism>
<gene>
    <name evidence="2" type="ORF">MSIMFB_05475</name>
</gene>
<evidence type="ECO:0000313" key="3">
    <source>
        <dbReference type="Proteomes" id="UP000554965"/>
    </source>
</evidence>
<evidence type="ECO:0000313" key="2">
    <source>
        <dbReference type="EMBL" id="SOJ57993.1"/>
    </source>
</evidence>
<comment type="caution">
    <text evidence="2">The sequence shown here is derived from an EMBL/GenBank/DDBJ whole genome shotgun (WGS) entry which is preliminary data.</text>
</comment>
<dbReference type="InterPro" id="IPR000084">
    <property type="entry name" value="PE-PGRS_N"/>
</dbReference>
<evidence type="ECO:0000259" key="1">
    <source>
        <dbReference type="Pfam" id="PF00934"/>
    </source>
</evidence>
<dbReference type="Gene3D" id="1.10.287.850">
    <property type="entry name" value="HP0062-like domain"/>
    <property type="match status" value="1"/>
</dbReference>
<dbReference type="EMBL" id="OCTY01000002">
    <property type="protein sequence ID" value="SOJ57993.1"/>
    <property type="molecule type" value="Genomic_DNA"/>
</dbReference>
<protein>
    <submittedName>
        <fullName evidence="2">PE-PGRS family protein PE_PGRS30</fullName>
    </submittedName>
</protein>
<dbReference type="Pfam" id="PF00934">
    <property type="entry name" value="PE"/>
    <property type="match status" value="1"/>
</dbReference>
<accession>A0A7Z7IT25</accession>
<dbReference type="RefSeq" id="WP_186245334.1">
    <property type="nucleotide sequence ID" value="NZ_OCTY01000002.1"/>
</dbReference>
<reference evidence="2 3" key="1">
    <citation type="submission" date="2017-10" db="EMBL/GenBank/DDBJ databases">
        <authorList>
            <consortium name="Urmite Genomes"/>
        </authorList>
    </citation>
    <scope>NUCLEOTIDE SEQUENCE [LARGE SCALE GENOMIC DNA]</scope>
    <source>
        <strain evidence="2 3">FB-527</strain>
    </source>
</reference>
<dbReference type="FunFam" id="1.10.287.850:FF:000001">
    <property type="entry name" value="PE_PGRS39"/>
    <property type="match status" value="1"/>
</dbReference>
<dbReference type="Proteomes" id="UP000554965">
    <property type="component" value="Unassembled WGS sequence"/>
</dbReference>
<proteinExistence type="predicted"/>
<name>A0A7Z7IT25_9MYCO</name>
<dbReference type="AlphaFoldDB" id="A0A7Z7IT25"/>